<comment type="caution">
    <text evidence="1">The sequence shown here is derived from an EMBL/GenBank/DDBJ whole genome shotgun (WGS) entry which is preliminary data.</text>
</comment>
<protein>
    <submittedName>
        <fullName evidence="1">Uncharacterized protein</fullName>
    </submittedName>
</protein>
<keyword evidence="2" id="KW-1185">Reference proteome</keyword>
<evidence type="ECO:0000313" key="1">
    <source>
        <dbReference type="EMBL" id="DBA31278.1"/>
    </source>
</evidence>
<evidence type="ECO:0000313" key="2">
    <source>
        <dbReference type="Proteomes" id="UP001181693"/>
    </source>
</evidence>
<sequence length="88" mass="9931">MFGDSLLPVPRFQKSTPLKYYTSTDLANCLYGGCRYINIGLSSGLAHQVIKLGPNDIVCANNYFLSRSYFHFVQVPNCKSYLKCLNQL</sequence>
<organism evidence="1 2">
    <name type="scientific">Pyxicephalus adspersus</name>
    <name type="common">African bullfrog</name>
    <dbReference type="NCBI Taxonomy" id="30357"/>
    <lineage>
        <taxon>Eukaryota</taxon>
        <taxon>Metazoa</taxon>
        <taxon>Chordata</taxon>
        <taxon>Craniata</taxon>
        <taxon>Vertebrata</taxon>
        <taxon>Euteleostomi</taxon>
        <taxon>Amphibia</taxon>
        <taxon>Batrachia</taxon>
        <taxon>Anura</taxon>
        <taxon>Neobatrachia</taxon>
        <taxon>Ranoidea</taxon>
        <taxon>Pyxicephalidae</taxon>
        <taxon>Pyxicephalinae</taxon>
        <taxon>Pyxicephalus</taxon>
    </lineage>
</organism>
<name>A0AAV3AZV8_PYXAD</name>
<dbReference type="EMBL" id="DYDO01000002">
    <property type="protein sequence ID" value="DBA31278.1"/>
    <property type="molecule type" value="Genomic_DNA"/>
</dbReference>
<dbReference type="AlphaFoldDB" id="A0AAV3AZV8"/>
<gene>
    <name evidence="1" type="ORF">GDO54_007154</name>
</gene>
<accession>A0AAV3AZV8</accession>
<dbReference type="Proteomes" id="UP001181693">
    <property type="component" value="Unassembled WGS sequence"/>
</dbReference>
<proteinExistence type="predicted"/>
<reference evidence="1" key="1">
    <citation type="thesis" date="2020" institute="ProQuest LLC" country="789 East Eisenhower Parkway, Ann Arbor, MI, USA">
        <title>Comparative Genomics and Chromosome Evolution.</title>
        <authorList>
            <person name="Mudd A.B."/>
        </authorList>
    </citation>
    <scope>NUCLEOTIDE SEQUENCE</scope>
    <source>
        <strain evidence="1">1538</strain>
        <tissue evidence="1">Blood</tissue>
    </source>
</reference>